<name>A0A2N1PJK7_9BACT</name>
<evidence type="ECO:0000313" key="1">
    <source>
        <dbReference type="EMBL" id="PKK88527.1"/>
    </source>
</evidence>
<comment type="caution">
    <text evidence="1">The sequence shown here is derived from an EMBL/GenBank/DDBJ whole genome shotgun (WGS) entry which is preliminary data.</text>
</comment>
<dbReference type="EMBL" id="PGXC01000043">
    <property type="protein sequence ID" value="PKK88527.1"/>
    <property type="molecule type" value="Genomic_DNA"/>
</dbReference>
<proteinExistence type="predicted"/>
<accession>A0A2N1PJK7</accession>
<evidence type="ECO:0000313" key="2">
    <source>
        <dbReference type="Proteomes" id="UP000233256"/>
    </source>
</evidence>
<gene>
    <name evidence="1" type="ORF">CVV64_18410</name>
</gene>
<sequence>MKPRNFTDLRDYALNLARLDQAEILKKLKIKHYDKNILKMAKPELLKNFGKSAKNLNKSLFIKNVIWQTYEKLQAHEKPFDIGNIRSFWYYIKDTMEKAGANKGDPYLIVSDMFMLMVKAGLFKYRDFGFDDDDKGNRWHAKRYPHVILFAEKTSYTDLMQEVNRDFDITTIATGGQSSYLSIEYFVDELREHGVDLDARFYIFSIVDFDPAGDIIATKFIENLQDNGIKNIEVFPGEFYKRFKRKDIVIPANMTKEQRKKVYRLPLKVRKSGLAAKWAAKTGGANGKKGILHGIETIVMPKAQIMQIFLTELAKVITINFDLIAKYRQMQNLREQMQAFALKKLQIGM</sequence>
<organism evidence="1 2">
    <name type="scientific">Candidatus Wallbacteria bacterium HGW-Wallbacteria-1</name>
    <dbReference type="NCBI Taxonomy" id="2013854"/>
    <lineage>
        <taxon>Bacteria</taxon>
        <taxon>Candidatus Walliibacteriota</taxon>
    </lineage>
</organism>
<dbReference type="AlphaFoldDB" id="A0A2N1PJK7"/>
<dbReference type="Proteomes" id="UP000233256">
    <property type="component" value="Unassembled WGS sequence"/>
</dbReference>
<reference evidence="1 2" key="1">
    <citation type="journal article" date="2017" name="ISME J.">
        <title>Potential for microbial H2 and metal transformations associated with novel bacteria and archaea in deep terrestrial subsurface sediments.</title>
        <authorList>
            <person name="Hernsdorf A.W."/>
            <person name="Amano Y."/>
            <person name="Miyakawa K."/>
            <person name="Ise K."/>
            <person name="Suzuki Y."/>
            <person name="Anantharaman K."/>
            <person name="Probst A."/>
            <person name="Burstein D."/>
            <person name="Thomas B.C."/>
            <person name="Banfield J.F."/>
        </authorList>
    </citation>
    <scope>NUCLEOTIDE SEQUENCE [LARGE SCALE GENOMIC DNA]</scope>
    <source>
        <strain evidence="1">HGW-Wallbacteria-1</strain>
    </source>
</reference>
<protein>
    <submittedName>
        <fullName evidence="1">Uncharacterized protein</fullName>
    </submittedName>
</protein>